<dbReference type="KEGG" id="pno:SNOG_14299"/>
<dbReference type="VEuPathDB" id="FungiDB:JI435_142990"/>
<dbReference type="GeneID" id="5981416"/>
<sequence>MEAGLSLRAEKTLEDLLPAIAAGAPPRQYDATTAVDLSSAQNEVLRPELVRLLQSTVEDKITISCADRVLQVFALPASNGGDAQLREALASFFNNHFHPIHPVKSAHIAITAGATDAIENVIHAVCDDGDSVLVPGPSWHGFMPMLKSRSNVNIVIAQPPAYDNWDNYLAASLQAVYDFSADRSRIKAVLLCNPHNPLSRCYSKKSLLEVMEFCQEHGLHLIVDEIYALTDLNTAPAKASPFVSALSLTEPLVPEGAVKVDPSRVHVVWSASKLFGMSGFRVLLTNSLAKWNIEFITPSHGVFVFAKLAKCAKSAADEEKFYDKLAKAGVRVGEGRLYKGVEGEYGWARICFSLPVDVLQTALG</sequence>
<dbReference type="InterPro" id="IPR015422">
    <property type="entry name" value="PyrdxlP-dep_Trfase_small"/>
</dbReference>
<dbReference type="PANTHER" id="PTHR43795">
    <property type="entry name" value="BIFUNCTIONAL ASPARTATE AMINOTRANSFERASE AND GLUTAMATE/ASPARTATE-PREPHENATE AMINOTRANSFERASE-RELATED"/>
    <property type="match status" value="1"/>
</dbReference>
<comment type="similarity">
    <text evidence="2">Belongs to the class-I pyridoxal-phosphate-dependent aminotransferase family.</text>
</comment>
<evidence type="ECO:0000256" key="2">
    <source>
        <dbReference type="ARBA" id="ARBA00007441"/>
    </source>
</evidence>
<comment type="cofactor">
    <cofactor evidence="1">
        <name>pyridoxal 5'-phosphate</name>
        <dbReference type="ChEBI" id="CHEBI:597326"/>
    </cofactor>
</comment>
<keyword evidence="5" id="KW-0663">Pyridoxal phosphate</keyword>
<protein>
    <recommendedName>
        <fullName evidence="6">Aminotransferase class I/classII large domain-containing protein</fullName>
    </recommendedName>
</protein>
<evidence type="ECO:0000256" key="1">
    <source>
        <dbReference type="ARBA" id="ARBA00001933"/>
    </source>
</evidence>
<dbReference type="InterPro" id="IPR015421">
    <property type="entry name" value="PyrdxlP-dep_Trfase_major"/>
</dbReference>
<dbReference type="GO" id="GO:0006520">
    <property type="term" value="P:amino acid metabolic process"/>
    <property type="evidence" value="ECO:0000318"/>
    <property type="project" value="GO_Central"/>
</dbReference>
<evidence type="ECO:0000256" key="5">
    <source>
        <dbReference type="ARBA" id="ARBA00022898"/>
    </source>
</evidence>
<accession>Q0U1C3</accession>
<dbReference type="CDD" id="cd00609">
    <property type="entry name" value="AAT_like"/>
    <property type="match status" value="1"/>
</dbReference>
<reference evidence="8" key="1">
    <citation type="journal article" date="2007" name="Plant Cell">
        <title>Dothideomycete-plant interactions illuminated by genome sequencing and EST analysis of the wheat pathogen Stagonospora nodorum.</title>
        <authorList>
            <person name="Hane J.K."/>
            <person name="Lowe R.G."/>
            <person name="Solomon P.S."/>
            <person name="Tan K.C."/>
            <person name="Schoch C.L."/>
            <person name="Spatafora J.W."/>
            <person name="Crous P.W."/>
            <person name="Kodira C."/>
            <person name="Birren B.W."/>
            <person name="Galagan J.E."/>
            <person name="Torriani S.F."/>
            <person name="McDonald B.A."/>
            <person name="Oliver R.P."/>
        </authorList>
    </citation>
    <scope>NUCLEOTIDE SEQUENCE [LARGE SCALE GENOMIC DNA]</scope>
    <source>
        <strain evidence="8">SN15 / ATCC MYA-4574 / FGSC 10173</strain>
    </source>
</reference>
<evidence type="ECO:0000313" key="7">
    <source>
        <dbReference type="EMBL" id="EAT78170.2"/>
    </source>
</evidence>
<dbReference type="EMBL" id="CH445355">
    <property type="protein sequence ID" value="EAT78170.2"/>
    <property type="molecule type" value="Genomic_DNA"/>
</dbReference>
<evidence type="ECO:0000256" key="3">
    <source>
        <dbReference type="ARBA" id="ARBA00022576"/>
    </source>
</evidence>
<evidence type="ECO:0000256" key="4">
    <source>
        <dbReference type="ARBA" id="ARBA00022679"/>
    </source>
</evidence>
<name>Q0U1C3_PHANO</name>
<dbReference type="RefSeq" id="XP_001804492.1">
    <property type="nucleotide sequence ID" value="XM_001804440.1"/>
</dbReference>
<dbReference type="InterPro" id="IPR050478">
    <property type="entry name" value="Ethylene_sulfur-biosynth"/>
</dbReference>
<dbReference type="PANTHER" id="PTHR43795:SF32">
    <property type="entry name" value="AMINOTRANSFERASE GLII-RELATED"/>
    <property type="match status" value="1"/>
</dbReference>
<feature type="domain" description="Aminotransferase class I/classII large" evidence="6">
    <location>
        <begin position="80"/>
        <end position="282"/>
    </location>
</feature>
<dbReference type="InterPro" id="IPR004839">
    <property type="entry name" value="Aminotransferase_I/II_large"/>
</dbReference>
<keyword evidence="4" id="KW-0808">Transferase</keyword>
<dbReference type="PRINTS" id="PR00753">
    <property type="entry name" value="ACCSYNTHASE"/>
</dbReference>
<dbReference type="Pfam" id="PF00155">
    <property type="entry name" value="Aminotran_1_2"/>
    <property type="match status" value="1"/>
</dbReference>
<dbReference type="Proteomes" id="UP000001055">
    <property type="component" value="Unassembled WGS sequence"/>
</dbReference>
<dbReference type="InterPro" id="IPR015424">
    <property type="entry name" value="PyrdxlP-dep_Trfase"/>
</dbReference>
<dbReference type="GO" id="GO:0030170">
    <property type="term" value="F:pyridoxal phosphate binding"/>
    <property type="evidence" value="ECO:0007669"/>
    <property type="project" value="InterPro"/>
</dbReference>
<dbReference type="AlphaFoldDB" id="Q0U1C3"/>
<proteinExistence type="inferred from homology"/>
<dbReference type="GO" id="GO:0008483">
    <property type="term" value="F:transaminase activity"/>
    <property type="evidence" value="ECO:0000318"/>
    <property type="project" value="GO_Central"/>
</dbReference>
<dbReference type="STRING" id="321614.Q0U1C3"/>
<dbReference type="InParanoid" id="Q0U1C3"/>
<gene>
    <name evidence="7" type="ORF">SNOG_14299</name>
</gene>
<dbReference type="SUPFAM" id="SSF53383">
    <property type="entry name" value="PLP-dependent transferases"/>
    <property type="match status" value="1"/>
</dbReference>
<organism evidence="7 8">
    <name type="scientific">Phaeosphaeria nodorum (strain SN15 / ATCC MYA-4574 / FGSC 10173)</name>
    <name type="common">Glume blotch fungus</name>
    <name type="synonym">Parastagonospora nodorum</name>
    <dbReference type="NCBI Taxonomy" id="321614"/>
    <lineage>
        <taxon>Eukaryota</taxon>
        <taxon>Fungi</taxon>
        <taxon>Dikarya</taxon>
        <taxon>Ascomycota</taxon>
        <taxon>Pezizomycotina</taxon>
        <taxon>Dothideomycetes</taxon>
        <taxon>Pleosporomycetidae</taxon>
        <taxon>Pleosporales</taxon>
        <taxon>Pleosporineae</taxon>
        <taxon>Phaeosphaeriaceae</taxon>
        <taxon>Parastagonospora</taxon>
    </lineage>
</organism>
<evidence type="ECO:0000313" key="8">
    <source>
        <dbReference type="Proteomes" id="UP000001055"/>
    </source>
</evidence>
<evidence type="ECO:0000259" key="6">
    <source>
        <dbReference type="Pfam" id="PF00155"/>
    </source>
</evidence>
<dbReference type="Gene3D" id="3.40.640.10">
    <property type="entry name" value="Type I PLP-dependent aspartate aminotransferase-like (Major domain)"/>
    <property type="match status" value="1"/>
</dbReference>
<keyword evidence="3" id="KW-0032">Aminotransferase</keyword>
<feature type="non-terminal residue" evidence="7">
    <location>
        <position position="364"/>
    </location>
</feature>
<dbReference type="Gene3D" id="3.90.1150.10">
    <property type="entry name" value="Aspartate Aminotransferase, domain 1"/>
    <property type="match status" value="1"/>
</dbReference>